<keyword evidence="2" id="KW-1133">Transmembrane helix</keyword>
<keyword evidence="4" id="KW-1185">Reference proteome</keyword>
<accession>A0AAE0M799</accession>
<comment type="caution">
    <text evidence="3">The sequence shown here is derived from an EMBL/GenBank/DDBJ whole genome shotgun (WGS) entry which is preliminary data.</text>
</comment>
<feature type="transmembrane region" description="Helical" evidence="2">
    <location>
        <begin position="145"/>
        <end position="168"/>
    </location>
</feature>
<feature type="region of interest" description="Disordered" evidence="1">
    <location>
        <begin position="66"/>
        <end position="86"/>
    </location>
</feature>
<dbReference type="EMBL" id="JAUEPO010000005">
    <property type="protein sequence ID" value="KAK3320539.1"/>
    <property type="molecule type" value="Genomic_DNA"/>
</dbReference>
<proteinExistence type="predicted"/>
<dbReference type="AlphaFoldDB" id="A0AAE0M799"/>
<reference evidence="3" key="1">
    <citation type="journal article" date="2023" name="Mol. Phylogenet. Evol.">
        <title>Genome-scale phylogeny and comparative genomics of the fungal order Sordariales.</title>
        <authorList>
            <person name="Hensen N."/>
            <person name="Bonometti L."/>
            <person name="Westerberg I."/>
            <person name="Brannstrom I.O."/>
            <person name="Guillou S."/>
            <person name="Cros-Aarteil S."/>
            <person name="Calhoun S."/>
            <person name="Haridas S."/>
            <person name="Kuo A."/>
            <person name="Mondo S."/>
            <person name="Pangilinan J."/>
            <person name="Riley R."/>
            <person name="LaButti K."/>
            <person name="Andreopoulos B."/>
            <person name="Lipzen A."/>
            <person name="Chen C."/>
            <person name="Yan M."/>
            <person name="Daum C."/>
            <person name="Ng V."/>
            <person name="Clum A."/>
            <person name="Steindorff A."/>
            <person name="Ohm R.A."/>
            <person name="Martin F."/>
            <person name="Silar P."/>
            <person name="Natvig D.O."/>
            <person name="Lalanne C."/>
            <person name="Gautier V."/>
            <person name="Ament-Velasquez S.L."/>
            <person name="Kruys A."/>
            <person name="Hutchinson M.I."/>
            <person name="Powell A.J."/>
            <person name="Barry K."/>
            <person name="Miller A.N."/>
            <person name="Grigoriev I.V."/>
            <person name="Debuchy R."/>
            <person name="Gladieux P."/>
            <person name="Hiltunen Thoren M."/>
            <person name="Johannesson H."/>
        </authorList>
    </citation>
    <scope>NUCLEOTIDE SEQUENCE</scope>
    <source>
        <strain evidence="3">SMH4131-1</strain>
    </source>
</reference>
<feature type="transmembrane region" description="Helical" evidence="2">
    <location>
        <begin position="180"/>
        <end position="197"/>
    </location>
</feature>
<evidence type="ECO:0000256" key="1">
    <source>
        <dbReference type="SAM" id="MobiDB-lite"/>
    </source>
</evidence>
<sequence>MIYGCEVLSSQLPTNKRDSPLSPCPTHIRSSEGAGGSCCSGQEHPAAGMRGKTTAAYMDTWIGGKRGHRSDHHHQLGPTSSTHHRPPTTRLSITVISIKSSFIVIFSVFLSRIISQPLSVVPEVRVDVLGAKHLIYQANRPTLPLFLFVCLFVCVFGPFFCQSFYYLTKPLQTTSLVSDELSYLAFFFFFFFFFNHGKGRKGGGRGGREGKGRNGGG</sequence>
<dbReference type="Proteomes" id="UP001286456">
    <property type="component" value="Unassembled WGS sequence"/>
</dbReference>
<reference evidence="3" key="2">
    <citation type="submission" date="2023-06" db="EMBL/GenBank/DDBJ databases">
        <authorList>
            <consortium name="Lawrence Berkeley National Laboratory"/>
            <person name="Haridas S."/>
            <person name="Hensen N."/>
            <person name="Bonometti L."/>
            <person name="Westerberg I."/>
            <person name="Brannstrom I.O."/>
            <person name="Guillou S."/>
            <person name="Cros-Aarteil S."/>
            <person name="Calhoun S."/>
            <person name="Kuo A."/>
            <person name="Mondo S."/>
            <person name="Pangilinan J."/>
            <person name="Riley R."/>
            <person name="Labutti K."/>
            <person name="Andreopoulos B."/>
            <person name="Lipzen A."/>
            <person name="Chen C."/>
            <person name="Yanf M."/>
            <person name="Daum C."/>
            <person name="Ng V."/>
            <person name="Clum A."/>
            <person name="Steindorff A."/>
            <person name="Ohm R."/>
            <person name="Martin F."/>
            <person name="Silar P."/>
            <person name="Natvig D."/>
            <person name="Lalanne C."/>
            <person name="Gautier V."/>
            <person name="Ament-Velasquez S.L."/>
            <person name="Kruys A."/>
            <person name="Hutchinson M.I."/>
            <person name="Powell A.J."/>
            <person name="Barry K."/>
            <person name="Miller A.N."/>
            <person name="Grigoriev I.V."/>
            <person name="Debuchy R."/>
            <person name="Gladieux P."/>
            <person name="Thoren M.H."/>
            <person name="Johannesson H."/>
        </authorList>
    </citation>
    <scope>NUCLEOTIDE SEQUENCE</scope>
    <source>
        <strain evidence="3">SMH4131-1</strain>
    </source>
</reference>
<evidence type="ECO:0000256" key="2">
    <source>
        <dbReference type="SAM" id="Phobius"/>
    </source>
</evidence>
<gene>
    <name evidence="3" type="ORF">B0T19DRAFT_242761</name>
</gene>
<name>A0AAE0M799_9PEZI</name>
<keyword evidence="2" id="KW-0472">Membrane</keyword>
<organism evidence="3 4">
    <name type="scientific">Cercophora scortea</name>
    <dbReference type="NCBI Taxonomy" id="314031"/>
    <lineage>
        <taxon>Eukaryota</taxon>
        <taxon>Fungi</taxon>
        <taxon>Dikarya</taxon>
        <taxon>Ascomycota</taxon>
        <taxon>Pezizomycotina</taxon>
        <taxon>Sordariomycetes</taxon>
        <taxon>Sordariomycetidae</taxon>
        <taxon>Sordariales</taxon>
        <taxon>Lasiosphaeriaceae</taxon>
        <taxon>Cercophora</taxon>
    </lineage>
</organism>
<feature type="region of interest" description="Disordered" evidence="1">
    <location>
        <begin position="14"/>
        <end position="46"/>
    </location>
</feature>
<keyword evidence="2" id="KW-0812">Transmembrane</keyword>
<evidence type="ECO:0000313" key="4">
    <source>
        <dbReference type="Proteomes" id="UP001286456"/>
    </source>
</evidence>
<protein>
    <submittedName>
        <fullName evidence="3">Uncharacterized protein</fullName>
    </submittedName>
</protein>
<evidence type="ECO:0000313" key="3">
    <source>
        <dbReference type="EMBL" id="KAK3320539.1"/>
    </source>
</evidence>